<dbReference type="EMBL" id="JAWDGP010003771">
    <property type="protein sequence ID" value="KAK3771102.1"/>
    <property type="molecule type" value="Genomic_DNA"/>
</dbReference>
<keyword evidence="6 9" id="KW-1133">Transmembrane helix</keyword>
<dbReference type="Gene3D" id="3.40.50.300">
    <property type="entry name" value="P-loop containing nucleotide triphosphate hydrolases"/>
    <property type="match status" value="1"/>
</dbReference>
<evidence type="ECO:0000256" key="10">
    <source>
        <dbReference type="SAM" id="MobiDB-lite"/>
    </source>
</evidence>
<sequence>MNRTWFLVFSFLVAIVLFFIIFAFYSCTGTTCFGVVGKPEYVNAFIKGQLVKHSFTSHDLQRERTLNLEGKDVIVYLHMQKTGGATFGRHLVHNLDVDPPCKCMKGVKKCVCLTKNNQVWLFSRHSVGWVCGLHADWTELKSCVDPWFQRIDKGGRKDRRYHYITMLRDPVKRFFSEWQHVNRGATWAGARLHCNGRDATLEEVPFCFHGEDWEGVTFSEFVNCKSNLAFNRMTRMLGNLSRVNCYNTTGLDEDLRSKTMVESAKENLLDFAFFGILEEQSKSQFLFEHTLGIRFINALEQRENTHVAKLKMTKEMVNLVIRTNQQDIELYQFAKDLFYQRVANMEKRLGYSVQEYFHLYRDHQGGLNSREEESDLEDDSGMGHGGGGDEKKLPHYPGESGASQSNHSQ</sequence>
<comment type="similarity">
    <text evidence="2 9">Belongs to the sulfotransferase 6 family.</text>
</comment>
<dbReference type="EC" id="2.8.2.-" evidence="9"/>
<evidence type="ECO:0000256" key="1">
    <source>
        <dbReference type="ARBA" id="ARBA00004606"/>
    </source>
</evidence>
<dbReference type="PANTHER" id="PTHR12812:SF0">
    <property type="entry name" value="HEPARAN-SULFATE 6-O-SULFOTRANSFERASE"/>
    <property type="match status" value="1"/>
</dbReference>
<evidence type="ECO:0000256" key="7">
    <source>
        <dbReference type="ARBA" id="ARBA00023136"/>
    </source>
</evidence>
<proteinExistence type="inferred from homology"/>
<dbReference type="Proteomes" id="UP001283361">
    <property type="component" value="Unassembled WGS sequence"/>
</dbReference>
<comment type="catalytic activity">
    <reaction evidence="9">
        <text>alpha-D-glucosaminyl-[heparan sulfate](n) + 3'-phosphoadenylyl sulfate = 6-sulfo-alpha-D-glucosaminyl-[heparan sulfate](n) + adenosine 3',5'-bisphosphate + H(+)</text>
        <dbReference type="Rhea" id="RHEA:56604"/>
        <dbReference type="Rhea" id="RHEA-COMP:9830"/>
        <dbReference type="Rhea" id="RHEA-COMP:14621"/>
        <dbReference type="ChEBI" id="CHEBI:15378"/>
        <dbReference type="ChEBI" id="CHEBI:58339"/>
        <dbReference type="ChEBI" id="CHEBI:58343"/>
        <dbReference type="ChEBI" id="CHEBI:58388"/>
        <dbReference type="ChEBI" id="CHEBI:140604"/>
    </reaction>
</comment>
<keyword evidence="7 9" id="KW-0472">Membrane</keyword>
<dbReference type="GO" id="GO:0016020">
    <property type="term" value="C:membrane"/>
    <property type="evidence" value="ECO:0007669"/>
    <property type="project" value="UniProtKB-SubCell"/>
</dbReference>
<dbReference type="Pfam" id="PF03567">
    <property type="entry name" value="Sulfotransfer_2"/>
    <property type="match status" value="1"/>
</dbReference>
<dbReference type="InterPro" id="IPR027417">
    <property type="entry name" value="P-loop_NTPase"/>
</dbReference>
<dbReference type="AlphaFoldDB" id="A0AAE0ZMA1"/>
<comment type="function">
    <text evidence="9">6-O-sulfation enzyme which catalyzes the transfer of sulfate from 3'-phosphoadenosine 5'-phosphosulfate (PAPS) to position 6 of the N-sulfoglucosamine residue (GlcNS) of heparan sulfate.</text>
</comment>
<feature type="region of interest" description="Disordered" evidence="10">
    <location>
        <begin position="367"/>
        <end position="409"/>
    </location>
</feature>
<dbReference type="FunFam" id="3.40.50.300:FF:000347">
    <property type="entry name" value="Heparan-sulfate 6-O-sulfotransferase"/>
    <property type="match status" value="1"/>
</dbReference>
<keyword evidence="5 9" id="KW-0735">Signal-anchor</keyword>
<evidence type="ECO:0000313" key="12">
    <source>
        <dbReference type="Proteomes" id="UP001283361"/>
    </source>
</evidence>
<feature type="transmembrane region" description="Helical" evidence="9">
    <location>
        <begin position="5"/>
        <end position="25"/>
    </location>
</feature>
<protein>
    <recommendedName>
        <fullName evidence="9">Heparan-sulfate 6-O-sulfotransferase</fullName>
        <ecNumber evidence="9">2.8.2.-</ecNumber>
    </recommendedName>
</protein>
<dbReference type="SUPFAM" id="SSF52540">
    <property type="entry name" value="P-loop containing nucleoside triphosphate hydrolases"/>
    <property type="match status" value="1"/>
</dbReference>
<keyword evidence="8" id="KW-0325">Glycoprotein</keyword>
<organism evidence="11 12">
    <name type="scientific">Elysia crispata</name>
    <name type="common">lettuce slug</name>
    <dbReference type="NCBI Taxonomy" id="231223"/>
    <lineage>
        <taxon>Eukaryota</taxon>
        <taxon>Metazoa</taxon>
        <taxon>Spiralia</taxon>
        <taxon>Lophotrochozoa</taxon>
        <taxon>Mollusca</taxon>
        <taxon>Gastropoda</taxon>
        <taxon>Heterobranchia</taxon>
        <taxon>Euthyneura</taxon>
        <taxon>Panpulmonata</taxon>
        <taxon>Sacoglossa</taxon>
        <taxon>Placobranchoidea</taxon>
        <taxon>Plakobranchidae</taxon>
        <taxon>Elysia</taxon>
    </lineage>
</organism>
<keyword evidence="3 9" id="KW-0808">Transferase</keyword>
<evidence type="ECO:0000256" key="3">
    <source>
        <dbReference type="ARBA" id="ARBA00022679"/>
    </source>
</evidence>
<evidence type="ECO:0000256" key="9">
    <source>
        <dbReference type="RuleBase" id="RU364122"/>
    </source>
</evidence>
<gene>
    <name evidence="11" type="ORF">RRG08_034120</name>
</gene>
<comment type="caution">
    <text evidence="11">The sequence shown here is derived from an EMBL/GenBank/DDBJ whole genome shotgun (WGS) entry which is preliminary data.</text>
</comment>
<evidence type="ECO:0000256" key="6">
    <source>
        <dbReference type="ARBA" id="ARBA00022989"/>
    </source>
</evidence>
<evidence type="ECO:0000313" key="11">
    <source>
        <dbReference type="EMBL" id="KAK3771102.1"/>
    </source>
</evidence>
<comment type="subcellular location">
    <subcellularLocation>
        <location evidence="1 9">Membrane</location>
        <topology evidence="1 9">Single-pass type II membrane protein</topology>
    </subcellularLocation>
</comment>
<evidence type="ECO:0000256" key="4">
    <source>
        <dbReference type="ARBA" id="ARBA00022692"/>
    </source>
</evidence>
<dbReference type="InterPro" id="IPR010635">
    <property type="entry name" value="Heparan_SO4-6-sulfoTrfase"/>
</dbReference>
<dbReference type="GO" id="GO:0017095">
    <property type="term" value="F:heparan sulfate 6-sulfotransferase activity"/>
    <property type="evidence" value="ECO:0007669"/>
    <property type="project" value="TreeGrafter"/>
</dbReference>
<dbReference type="PANTHER" id="PTHR12812">
    <property type="entry name" value="HEPARAN SULFATE 6-O-SULFOTRANSFERASE 3"/>
    <property type="match status" value="1"/>
</dbReference>
<keyword evidence="4 9" id="KW-0812">Transmembrane</keyword>
<dbReference type="InterPro" id="IPR005331">
    <property type="entry name" value="Sulfotransferase"/>
</dbReference>
<dbReference type="PROSITE" id="PS51257">
    <property type="entry name" value="PROKAR_LIPOPROTEIN"/>
    <property type="match status" value="1"/>
</dbReference>
<evidence type="ECO:0000256" key="2">
    <source>
        <dbReference type="ARBA" id="ARBA00010109"/>
    </source>
</evidence>
<reference evidence="11" key="1">
    <citation type="journal article" date="2023" name="G3 (Bethesda)">
        <title>A reference genome for the long-term kleptoplast-retaining sea slug Elysia crispata morphotype clarki.</title>
        <authorList>
            <person name="Eastman K.E."/>
            <person name="Pendleton A.L."/>
            <person name="Shaikh M.A."/>
            <person name="Suttiyut T."/>
            <person name="Ogas R."/>
            <person name="Tomko P."/>
            <person name="Gavelis G."/>
            <person name="Widhalm J.R."/>
            <person name="Wisecaver J.H."/>
        </authorList>
    </citation>
    <scope>NUCLEOTIDE SEQUENCE</scope>
    <source>
        <strain evidence="11">ECLA1</strain>
    </source>
</reference>
<accession>A0AAE0ZMA1</accession>
<keyword evidence="12" id="KW-1185">Reference proteome</keyword>
<evidence type="ECO:0000256" key="5">
    <source>
        <dbReference type="ARBA" id="ARBA00022968"/>
    </source>
</evidence>
<evidence type="ECO:0000256" key="8">
    <source>
        <dbReference type="ARBA" id="ARBA00023180"/>
    </source>
</evidence>
<name>A0AAE0ZMA1_9GAST</name>